<evidence type="ECO:0000313" key="1">
    <source>
        <dbReference type="EMBL" id="MDF1612968.1"/>
    </source>
</evidence>
<dbReference type="RefSeq" id="WP_321536739.1">
    <property type="nucleotide sequence ID" value="NZ_JARGDL010000022.1"/>
</dbReference>
<keyword evidence="2" id="KW-1185">Reference proteome</keyword>
<dbReference type="EMBL" id="JARGDL010000022">
    <property type="protein sequence ID" value="MDF1612968.1"/>
    <property type="molecule type" value="Genomic_DNA"/>
</dbReference>
<dbReference type="Proteomes" id="UP001221302">
    <property type="component" value="Unassembled WGS sequence"/>
</dbReference>
<accession>A0AAE3P4B1</accession>
<dbReference type="SUPFAM" id="SSF47473">
    <property type="entry name" value="EF-hand"/>
    <property type="match status" value="1"/>
</dbReference>
<organism evidence="1 2">
    <name type="scientific">Stygiobacter electus</name>
    <dbReference type="NCBI Taxonomy" id="3032292"/>
    <lineage>
        <taxon>Bacteria</taxon>
        <taxon>Pseudomonadati</taxon>
        <taxon>Ignavibacteriota</taxon>
        <taxon>Ignavibacteria</taxon>
        <taxon>Ignavibacteriales</taxon>
        <taxon>Melioribacteraceae</taxon>
        <taxon>Stygiobacter</taxon>
    </lineage>
</organism>
<dbReference type="InterPro" id="IPR011992">
    <property type="entry name" value="EF-hand-dom_pair"/>
</dbReference>
<comment type="caution">
    <text evidence="1">The sequence shown here is derived from an EMBL/GenBank/DDBJ whole genome shotgun (WGS) entry which is preliminary data.</text>
</comment>
<evidence type="ECO:0000313" key="2">
    <source>
        <dbReference type="Proteomes" id="UP001221302"/>
    </source>
</evidence>
<gene>
    <name evidence="1" type="ORF">P0M35_12455</name>
</gene>
<proteinExistence type="predicted"/>
<sequence length="78" mass="9842">MSSKEQKTYFEALKRYERKFDSKELELYKMLFKRHKDDEDLDKLSMEKLKNLYTKYHLNREKKNYDHLFKKIDENTQQ</sequence>
<dbReference type="AlphaFoldDB" id="A0AAE3P4B1"/>
<reference evidence="1" key="1">
    <citation type="submission" date="2023-03" db="EMBL/GenBank/DDBJ databases">
        <title>Stygiobacter electus gen. nov., sp. nov., facultatively anaerobic thermotolerant bacterium of the class Ignavibacteria from a well of Yessentuki mineral water deposit.</title>
        <authorList>
            <person name="Podosokorskaya O.A."/>
            <person name="Elcheninov A.G."/>
            <person name="Petrova N.F."/>
            <person name="Zavarzina D.G."/>
            <person name="Kublanov I.V."/>
            <person name="Merkel A.Y."/>
        </authorList>
    </citation>
    <scope>NUCLEOTIDE SEQUENCE</scope>
    <source>
        <strain evidence="1">09-Me</strain>
    </source>
</reference>
<name>A0AAE3P4B1_9BACT</name>
<protein>
    <submittedName>
        <fullName evidence="1">Uncharacterized protein</fullName>
    </submittedName>
</protein>